<dbReference type="PANTHER" id="PTHR46193">
    <property type="entry name" value="6-PHOSPHOGLUCONATE PHOSPHATASE"/>
    <property type="match status" value="1"/>
</dbReference>
<dbReference type="GO" id="GO:0008801">
    <property type="term" value="F:beta-phosphoglucomutase activity"/>
    <property type="evidence" value="ECO:0007669"/>
    <property type="project" value="UniProtKB-EC"/>
</dbReference>
<evidence type="ECO:0000313" key="11">
    <source>
        <dbReference type="EMBL" id="AKQ44451.1"/>
    </source>
</evidence>
<dbReference type="SFLD" id="SFLDS00003">
    <property type="entry name" value="Haloacid_Dehalogenase"/>
    <property type="match status" value="1"/>
</dbReference>
<dbReference type="GO" id="GO:0046872">
    <property type="term" value="F:metal ion binding"/>
    <property type="evidence" value="ECO:0007669"/>
    <property type="project" value="UniProtKB-KW"/>
</dbReference>
<evidence type="ECO:0000256" key="2">
    <source>
        <dbReference type="ARBA" id="ARBA00006171"/>
    </source>
</evidence>
<dbReference type="SUPFAM" id="SSF56784">
    <property type="entry name" value="HAD-like"/>
    <property type="match status" value="1"/>
</dbReference>
<keyword evidence="4" id="KW-0479">Metal-binding</keyword>
<dbReference type="PATRIC" id="fig|1379910.4.peg.94"/>
<evidence type="ECO:0000256" key="6">
    <source>
        <dbReference type="ARBA" id="ARBA00023235"/>
    </source>
</evidence>
<keyword evidence="5" id="KW-0460">Magnesium</keyword>
<dbReference type="CDD" id="cd07505">
    <property type="entry name" value="HAD_BPGM-like"/>
    <property type="match status" value="1"/>
</dbReference>
<dbReference type="Gene3D" id="1.10.150.240">
    <property type="entry name" value="Putative phosphatase, domain 2"/>
    <property type="match status" value="1"/>
</dbReference>
<dbReference type="InterPro" id="IPR036412">
    <property type="entry name" value="HAD-like_sf"/>
</dbReference>
<dbReference type="RefSeq" id="WP_048919189.1">
    <property type="nucleotide sequence ID" value="NZ_CP010777.1"/>
</dbReference>
<dbReference type="InterPro" id="IPR023214">
    <property type="entry name" value="HAD_sf"/>
</dbReference>
<name>A0A0H4W1Z0_9BACT</name>
<sequence length="226" mass="25544">MNTPAYQAFLFDMNGTMIDDMEFHTQAWHQILTQKLQASLTYDQVKKQMYGKNSEVLARLFGDDHFTPEQADKLSLEKEKIYQREYIDHLRLINGLDQFLTKAADHDIQMAIASAAIMFNIDFVVDNLDIRSYFNALVSADEVTKSKPHPETFLKAAEGLGVTPEKCLVFEDVPKGVEAAQNAGMDCLVITTMHSKEEFSGLSNIIGFIEDYTDPMLEQLFSGKGK</sequence>
<comment type="similarity">
    <text evidence="2">Belongs to the HAD-like hydrolase superfamily. CbbY/CbbZ/Gph/YieH family.</text>
</comment>
<dbReference type="EC" id="5.4.2.6" evidence="9"/>
<comment type="cofactor">
    <cofactor evidence="1">
        <name>Mg(2+)</name>
        <dbReference type="ChEBI" id="CHEBI:18420"/>
    </cofactor>
</comment>
<dbReference type="NCBIfam" id="TIGR01509">
    <property type="entry name" value="HAD-SF-IA-v3"/>
    <property type="match status" value="1"/>
</dbReference>
<evidence type="ECO:0000256" key="9">
    <source>
        <dbReference type="ARBA" id="ARBA00044968"/>
    </source>
</evidence>
<evidence type="ECO:0000313" key="12">
    <source>
        <dbReference type="Proteomes" id="UP000036458"/>
    </source>
</evidence>
<dbReference type="InterPro" id="IPR041492">
    <property type="entry name" value="HAD_2"/>
</dbReference>
<dbReference type="InterPro" id="IPR023198">
    <property type="entry name" value="PGP-like_dom2"/>
</dbReference>
<reference evidence="11 12" key="1">
    <citation type="submission" date="2015-01" db="EMBL/GenBank/DDBJ databases">
        <title>Rufibacter sp./DG31D/ whole genome sequencing.</title>
        <authorList>
            <person name="Kim M.K."/>
            <person name="Srinivasan S."/>
            <person name="Lee J.-J."/>
        </authorList>
    </citation>
    <scope>NUCLEOTIDE SEQUENCE [LARGE SCALE GENOMIC DNA]</scope>
    <source>
        <strain evidence="11 12">DG31D</strain>
    </source>
</reference>
<evidence type="ECO:0000256" key="1">
    <source>
        <dbReference type="ARBA" id="ARBA00001946"/>
    </source>
</evidence>
<proteinExistence type="inferred from homology"/>
<dbReference type="AlphaFoldDB" id="A0A0H4W1Z0"/>
<dbReference type="PRINTS" id="PR00413">
    <property type="entry name" value="HADHALOGNASE"/>
</dbReference>
<dbReference type="SFLD" id="SFLDG01129">
    <property type="entry name" value="C1.5:_HAD__Beta-PGM__Phosphata"/>
    <property type="match status" value="1"/>
</dbReference>
<organism evidence="11 12">
    <name type="scientific">Rufibacter radiotolerans</name>
    <dbReference type="NCBI Taxonomy" id="1379910"/>
    <lineage>
        <taxon>Bacteria</taxon>
        <taxon>Pseudomonadati</taxon>
        <taxon>Bacteroidota</taxon>
        <taxon>Cytophagia</taxon>
        <taxon>Cytophagales</taxon>
        <taxon>Hymenobacteraceae</taxon>
        <taxon>Rufibacter</taxon>
    </lineage>
</organism>
<dbReference type="InterPro" id="IPR006439">
    <property type="entry name" value="HAD-SF_hydro_IA"/>
</dbReference>
<dbReference type="EMBL" id="CP010777">
    <property type="protein sequence ID" value="AKQ44451.1"/>
    <property type="molecule type" value="Genomic_DNA"/>
</dbReference>
<keyword evidence="12" id="KW-1185">Reference proteome</keyword>
<dbReference type="KEGG" id="ruf:TH63_00455"/>
<evidence type="ECO:0000256" key="8">
    <source>
        <dbReference type="ARBA" id="ARBA00044926"/>
    </source>
</evidence>
<dbReference type="InterPro" id="IPR010976">
    <property type="entry name" value="B-phosphoglucomutase_hydrolase"/>
</dbReference>
<dbReference type="Pfam" id="PF13419">
    <property type="entry name" value="HAD_2"/>
    <property type="match status" value="1"/>
</dbReference>
<evidence type="ECO:0000256" key="5">
    <source>
        <dbReference type="ARBA" id="ARBA00022842"/>
    </source>
</evidence>
<dbReference type="SFLD" id="SFLDG01135">
    <property type="entry name" value="C1.5.6:_HAD__Beta-PGM__Phospha"/>
    <property type="match status" value="1"/>
</dbReference>
<gene>
    <name evidence="11" type="ORF">TH63_00455</name>
</gene>
<keyword evidence="6" id="KW-0413">Isomerase</keyword>
<comment type="catalytic activity">
    <reaction evidence="8">
        <text>beta-D-glucose 1-phosphate = beta-D-glucose 6-phosphate</text>
        <dbReference type="Rhea" id="RHEA:20113"/>
        <dbReference type="ChEBI" id="CHEBI:57684"/>
        <dbReference type="ChEBI" id="CHEBI:58247"/>
        <dbReference type="EC" id="5.4.2.6"/>
    </reaction>
</comment>
<keyword evidence="3" id="KW-0597">Phosphoprotein</keyword>
<dbReference type="OrthoDB" id="9797743at2"/>
<accession>A0A0H4W1Z0</accession>
<dbReference type="STRING" id="1379910.TH63_00455"/>
<dbReference type="PANTHER" id="PTHR46193:SF18">
    <property type="entry name" value="HEXITOL PHOSPHATASE B"/>
    <property type="match status" value="1"/>
</dbReference>
<dbReference type="Proteomes" id="UP000036458">
    <property type="component" value="Chromosome"/>
</dbReference>
<protein>
    <recommendedName>
        <fullName evidence="10">Beta-phosphoglucomutase</fullName>
        <ecNumber evidence="9">5.4.2.6</ecNumber>
    </recommendedName>
</protein>
<dbReference type="InterPro" id="IPR051600">
    <property type="entry name" value="Beta-PGM-like"/>
</dbReference>
<evidence type="ECO:0000256" key="3">
    <source>
        <dbReference type="ARBA" id="ARBA00022553"/>
    </source>
</evidence>
<evidence type="ECO:0000256" key="7">
    <source>
        <dbReference type="ARBA" id="ARBA00023277"/>
    </source>
</evidence>
<keyword evidence="7" id="KW-0119">Carbohydrate metabolism</keyword>
<evidence type="ECO:0000256" key="10">
    <source>
        <dbReference type="ARBA" id="ARBA00044991"/>
    </source>
</evidence>
<dbReference type="Gene3D" id="3.40.50.1000">
    <property type="entry name" value="HAD superfamily/HAD-like"/>
    <property type="match status" value="1"/>
</dbReference>
<dbReference type="NCBIfam" id="TIGR02009">
    <property type="entry name" value="PGMB-YQAB-SF"/>
    <property type="match status" value="1"/>
</dbReference>
<evidence type="ECO:0000256" key="4">
    <source>
        <dbReference type="ARBA" id="ARBA00022723"/>
    </source>
</evidence>